<proteinExistence type="predicted"/>
<dbReference type="Proteomes" id="UP000672097">
    <property type="component" value="Unassembled WGS sequence"/>
</dbReference>
<organism evidence="1 2">
    <name type="scientific">Ideonella paludis</name>
    <dbReference type="NCBI Taxonomy" id="1233411"/>
    <lineage>
        <taxon>Bacteria</taxon>
        <taxon>Pseudomonadati</taxon>
        <taxon>Pseudomonadota</taxon>
        <taxon>Betaproteobacteria</taxon>
        <taxon>Burkholderiales</taxon>
        <taxon>Sphaerotilaceae</taxon>
        <taxon>Ideonella</taxon>
    </lineage>
</organism>
<name>A0ABS5E3D0_9BURK</name>
<protein>
    <submittedName>
        <fullName evidence="1">Uncharacterized protein</fullName>
    </submittedName>
</protein>
<evidence type="ECO:0000313" key="1">
    <source>
        <dbReference type="EMBL" id="MBQ0937922.1"/>
    </source>
</evidence>
<dbReference type="EMBL" id="JAGQDG010000014">
    <property type="protein sequence ID" value="MBQ0937922.1"/>
    <property type="molecule type" value="Genomic_DNA"/>
</dbReference>
<sequence>MAVLLTSRAGRPKRDAVDVVRTRIWFQVVKSRSNLPSAHAIEALIDGPWASRGADGISRPRKWYAYEAGRRSPTSVKGKRDAVADAEARFAGTARWYHHAIWRALKGERFSVQTLDEALRSLDSAVIGILYKVDDQAEGEHLRQRFLTQDDVHALVGLGSFDALAAVILLAVQSEMHGLPQLREWVLDAYGEIQPIVADLPELRRDFEALFDLTDPLCRHWLYVAPNQRLLMQMFWRERPWYKARLRNEARQQAD</sequence>
<comment type="caution">
    <text evidence="1">The sequence shown here is derived from an EMBL/GenBank/DDBJ whole genome shotgun (WGS) entry which is preliminary data.</text>
</comment>
<accession>A0ABS5E3D0</accession>
<gene>
    <name evidence="1" type="ORF">KAK11_21550</name>
</gene>
<dbReference type="RefSeq" id="WP_210811682.1">
    <property type="nucleotide sequence ID" value="NZ_JAGQDG010000014.1"/>
</dbReference>
<evidence type="ECO:0000313" key="2">
    <source>
        <dbReference type="Proteomes" id="UP000672097"/>
    </source>
</evidence>
<keyword evidence="2" id="KW-1185">Reference proteome</keyword>
<reference evidence="1 2" key="1">
    <citation type="submission" date="2021-04" db="EMBL/GenBank/DDBJ databases">
        <title>The genome sequence of type strain Ideonella paludis KCTC 32238.</title>
        <authorList>
            <person name="Liu Y."/>
        </authorList>
    </citation>
    <scope>NUCLEOTIDE SEQUENCE [LARGE SCALE GENOMIC DNA]</scope>
    <source>
        <strain evidence="1 2">KCTC 32238</strain>
    </source>
</reference>